<dbReference type="Pfam" id="PF04193">
    <property type="entry name" value="PQ-loop"/>
    <property type="match status" value="1"/>
</dbReference>
<dbReference type="SMART" id="SM00679">
    <property type="entry name" value="CTNS"/>
    <property type="match status" value="1"/>
</dbReference>
<dbReference type="Proteomes" id="UP000030755">
    <property type="component" value="Unassembled WGS sequence"/>
</dbReference>
<protein>
    <recommendedName>
        <fullName evidence="10">PQ-loop-domain-containing protein</fullName>
    </recommendedName>
</protein>
<evidence type="ECO:0000313" key="8">
    <source>
        <dbReference type="Proteomes" id="UP000030755"/>
    </source>
</evidence>
<dbReference type="FunFam" id="1.20.1280.290:FF:000012">
    <property type="entry name" value="Vacuolar membrane PQ loop repeat protein"/>
    <property type="match status" value="1"/>
</dbReference>
<dbReference type="Gene3D" id="1.20.1280.290">
    <property type="match status" value="1"/>
</dbReference>
<dbReference type="InterPro" id="IPR051415">
    <property type="entry name" value="LAAT-1"/>
</dbReference>
<evidence type="ECO:0000313" key="6">
    <source>
        <dbReference type="EMBL" id="EPZ33579.1"/>
    </source>
</evidence>
<dbReference type="Proteomes" id="UP000281549">
    <property type="component" value="Unassembled WGS sequence"/>
</dbReference>
<comment type="subcellular location">
    <subcellularLocation>
        <location evidence="1">Membrane</location>
        <topology evidence="1">Multi-pass membrane protein</topology>
    </subcellularLocation>
</comment>
<accession>A0A075AYJ0</accession>
<evidence type="ECO:0000256" key="1">
    <source>
        <dbReference type="ARBA" id="ARBA00004141"/>
    </source>
</evidence>
<dbReference type="PANTHER" id="PTHR16201:SF44">
    <property type="entry name" value="SEVEN TRANSMEMBRANE PROTEIN 1"/>
    <property type="match status" value="1"/>
</dbReference>
<evidence type="ECO:0008006" key="10">
    <source>
        <dbReference type="Google" id="ProtNLM"/>
    </source>
</evidence>
<evidence type="ECO:0000256" key="4">
    <source>
        <dbReference type="ARBA" id="ARBA00023136"/>
    </source>
</evidence>
<keyword evidence="3 5" id="KW-1133">Transmembrane helix</keyword>
<sequence>MVTPITVATSMIPSVSAASIVFSSTADAYIANILGYSSAVAFIGARIPQILKNAEKRSCEGLSLGLFVFGMLGNISYSLSVFFHSLDWEYIKGMLPWLCGSLGTLFLDSIILYQFFTYRTRAQSQILRKDIDYEDSDSY</sequence>
<keyword evidence="4 5" id="KW-0472">Membrane</keyword>
<keyword evidence="2 5" id="KW-0812">Transmembrane</keyword>
<proteinExistence type="predicted"/>
<reference evidence="9" key="2">
    <citation type="journal article" date="2018" name="Nat. Microbiol.">
        <title>Leveraging single-cell genomics to expand the fungal tree of life.</title>
        <authorList>
            <person name="Ahrendt S.R."/>
            <person name="Quandt C.A."/>
            <person name="Ciobanu D."/>
            <person name="Clum A."/>
            <person name="Salamov A."/>
            <person name="Andreopoulos B."/>
            <person name="Cheng J.F."/>
            <person name="Woyke T."/>
            <person name="Pelin A."/>
            <person name="Henrissat B."/>
            <person name="Reynolds N.K."/>
            <person name="Benny G.L."/>
            <person name="Smith M.E."/>
            <person name="James T.Y."/>
            <person name="Grigoriev I.V."/>
        </authorList>
    </citation>
    <scope>NUCLEOTIDE SEQUENCE [LARGE SCALE GENOMIC DNA]</scope>
    <source>
        <strain evidence="9">CSF55</strain>
    </source>
</reference>
<dbReference type="GO" id="GO:0016020">
    <property type="term" value="C:membrane"/>
    <property type="evidence" value="ECO:0007669"/>
    <property type="project" value="UniProtKB-SubCell"/>
</dbReference>
<dbReference type="EMBL" id="ML005089">
    <property type="protein sequence ID" value="RKP20274.1"/>
    <property type="molecule type" value="Genomic_DNA"/>
</dbReference>
<name>A0A075AYJ0_ROZAC</name>
<evidence type="ECO:0000256" key="3">
    <source>
        <dbReference type="ARBA" id="ARBA00022989"/>
    </source>
</evidence>
<evidence type="ECO:0000256" key="2">
    <source>
        <dbReference type="ARBA" id="ARBA00022692"/>
    </source>
</evidence>
<reference evidence="7" key="3">
    <citation type="submission" date="2018-08" db="EMBL/GenBank/DDBJ databases">
        <title>Leveraging single-cell genomics to expand the Fungal Tree of Life.</title>
        <authorList>
            <consortium name="DOE Joint Genome Institute"/>
            <person name="Ahrendt S.R."/>
            <person name="Quandt C.A."/>
            <person name="Ciobanu D."/>
            <person name="Clum A."/>
            <person name="Salamov A."/>
            <person name="Andreopoulos B."/>
            <person name="Cheng J.-F."/>
            <person name="Woyke T."/>
            <person name="Pelin A."/>
            <person name="Henrissat B."/>
            <person name="Reynolds N."/>
            <person name="Benny G.L."/>
            <person name="Smith M.E."/>
            <person name="James T.Y."/>
            <person name="Grigoriev I.V."/>
        </authorList>
    </citation>
    <scope>NUCLEOTIDE SEQUENCE</scope>
    <source>
        <strain evidence="7">CSF55</strain>
    </source>
</reference>
<evidence type="ECO:0000256" key="5">
    <source>
        <dbReference type="SAM" id="Phobius"/>
    </source>
</evidence>
<evidence type="ECO:0000313" key="7">
    <source>
        <dbReference type="EMBL" id="RKP20274.1"/>
    </source>
</evidence>
<feature type="transmembrane region" description="Helical" evidence="5">
    <location>
        <begin position="95"/>
        <end position="116"/>
    </location>
</feature>
<feature type="transmembrane region" description="Helical" evidence="5">
    <location>
        <begin position="63"/>
        <end position="83"/>
    </location>
</feature>
<dbReference type="AlphaFoldDB" id="A0A075AYJ0"/>
<evidence type="ECO:0000313" key="9">
    <source>
        <dbReference type="Proteomes" id="UP000281549"/>
    </source>
</evidence>
<organism evidence="6 8">
    <name type="scientific">Rozella allomycis (strain CSF55)</name>
    <dbReference type="NCBI Taxonomy" id="988480"/>
    <lineage>
        <taxon>Eukaryota</taxon>
        <taxon>Fungi</taxon>
        <taxon>Fungi incertae sedis</taxon>
        <taxon>Cryptomycota</taxon>
        <taxon>Cryptomycota incertae sedis</taxon>
        <taxon>Rozella</taxon>
    </lineage>
</organism>
<keyword evidence="8" id="KW-1185">Reference proteome</keyword>
<dbReference type="HOGENOM" id="CLU_1856141_0_0_1"/>
<dbReference type="PANTHER" id="PTHR16201">
    <property type="entry name" value="SEVEN TRANSMEMBRANE PROTEIN 1-RELATED"/>
    <property type="match status" value="1"/>
</dbReference>
<dbReference type="OrthoDB" id="8048523at2759"/>
<dbReference type="InterPro" id="IPR006603">
    <property type="entry name" value="PQ-loop_rpt"/>
</dbReference>
<dbReference type="EMBL" id="KE561047">
    <property type="protein sequence ID" value="EPZ33579.1"/>
    <property type="molecule type" value="Genomic_DNA"/>
</dbReference>
<gene>
    <name evidence="6" type="ORF">O9G_000354</name>
    <name evidence="7" type="ORF">ROZALSC1DRAFT_28230</name>
</gene>
<reference evidence="6 8" key="1">
    <citation type="journal article" date="2013" name="Curr. Biol.">
        <title>Shared signatures of parasitism and phylogenomics unite Cryptomycota and microsporidia.</title>
        <authorList>
            <person name="James T.Y."/>
            <person name="Pelin A."/>
            <person name="Bonen L."/>
            <person name="Ahrendt S."/>
            <person name="Sain D."/>
            <person name="Corradi N."/>
            <person name="Stajich J.E."/>
        </authorList>
    </citation>
    <scope>NUCLEOTIDE SEQUENCE [LARGE SCALE GENOMIC DNA]</scope>
    <source>
        <strain evidence="6">CSF55</strain>
        <strain evidence="6">CSF55</strain>
    </source>
</reference>